<keyword evidence="3" id="KW-1185">Reference proteome</keyword>
<dbReference type="InterPro" id="IPR044926">
    <property type="entry name" value="RGS_subdomain_2"/>
</dbReference>
<dbReference type="OrthoDB" id="10013157at2759"/>
<accession>E4XXQ4</accession>
<name>E4XXQ4_OIKDI</name>
<dbReference type="PROSITE" id="PS50132">
    <property type="entry name" value="RGS"/>
    <property type="match status" value="1"/>
</dbReference>
<proteinExistence type="predicted"/>
<evidence type="ECO:0000313" key="2">
    <source>
        <dbReference type="EMBL" id="CBY14448.1"/>
    </source>
</evidence>
<dbReference type="Pfam" id="PF00615">
    <property type="entry name" value="RGS"/>
    <property type="match status" value="1"/>
</dbReference>
<dbReference type="InterPro" id="IPR053282">
    <property type="entry name" value="RGS_domain-containing"/>
</dbReference>
<gene>
    <name evidence="2" type="ORF">GSOID_T00007449001</name>
</gene>
<dbReference type="InterPro" id="IPR036305">
    <property type="entry name" value="RGS_sf"/>
</dbReference>
<evidence type="ECO:0000313" key="3">
    <source>
        <dbReference type="Proteomes" id="UP000001307"/>
    </source>
</evidence>
<dbReference type="PANTHER" id="PTHR47079:SF1">
    <property type="entry name" value="REGULATOR OF G-PROTEIN SIGNALING PROTEIN-LIKE"/>
    <property type="match status" value="1"/>
</dbReference>
<dbReference type="Gene3D" id="1.10.167.10">
    <property type="entry name" value="Regulator of G-protein Signalling 4, domain 2"/>
    <property type="match status" value="1"/>
</dbReference>
<dbReference type="InterPro" id="IPR016137">
    <property type="entry name" value="RGS"/>
</dbReference>
<dbReference type="Proteomes" id="UP000001307">
    <property type="component" value="Unassembled WGS sequence"/>
</dbReference>
<reference evidence="2" key="1">
    <citation type="journal article" date="2010" name="Science">
        <title>Plasticity of animal genome architecture unmasked by rapid evolution of a pelagic tunicate.</title>
        <authorList>
            <person name="Denoeud F."/>
            <person name="Henriet S."/>
            <person name="Mungpakdee S."/>
            <person name="Aury J.M."/>
            <person name="Da Silva C."/>
            <person name="Brinkmann H."/>
            <person name="Mikhaleva J."/>
            <person name="Olsen L.C."/>
            <person name="Jubin C."/>
            <person name="Canestro C."/>
            <person name="Bouquet J.M."/>
            <person name="Danks G."/>
            <person name="Poulain J."/>
            <person name="Campsteijn C."/>
            <person name="Adamski M."/>
            <person name="Cross I."/>
            <person name="Yadetie F."/>
            <person name="Muffato M."/>
            <person name="Louis A."/>
            <person name="Butcher S."/>
            <person name="Tsagkogeorga G."/>
            <person name="Konrad A."/>
            <person name="Singh S."/>
            <person name="Jensen M.F."/>
            <person name="Cong E.H."/>
            <person name="Eikeseth-Otteraa H."/>
            <person name="Noel B."/>
            <person name="Anthouard V."/>
            <person name="Porcel B.M."/>
            <person name="Kachouri-Lafond R."/>
            <person name="Nishino A."/>
            <person name="Ugolini M."/>
            <person name="Chourrout P."/>
            <person name="Nishida H."/>
            <person name="Aasland R."/>
            <person name="Huzurbazar S."/>
            <person name="Westhof E."/>
            <person name="Delsuc F."/>
            <person name="Lehrach H."/>
            <person name="Reinhardt R."/>
            <person name="Weissenbach J."/>
            <person name="Roy S.W."/>
            <person name="Artiguenave F."/>
            <person name="Postlethwait J.H."/>
            <person name="Manak J.R."/>
            <person name="Thompson E.M."/>
            <person name="Jaillon O."/>
            <person name="Du Pasquier L."/>
            <person name="Boudinot P."/>
            <person name="Liberles D.A."/>
            <person name="Volff J.N."/>
            <person name="Philippe H."/>
            <person name="Lenhard B."/>
            <person name="Roest Crollius H."/>
            <person name="Wincker P."/>
            <person name="Chourrout D."/>
        </authorList>
    </citation>
    <scope>NUCLEOTIDE SEQUENCE [LARGE SCALE GENOMIC DNA]</scope>
</reference>
<dbReference type="InParanoid" id="E4XXQ4"/>
<dbReference type="PANTHER" id="PTHR47079">
    <property type="entry name" value="REGULATOR OF G-PROTEIN SIGNALING PROTEIN-LIKE"/>
    <property type="match status" value="1"/>
</dbReference>
<evidence type="ECO:0000259" key="1">
    <source>
        <dbReference type="PROSITE" id="PS50132"/>
    </source>
</evidence>
<sequence length="645" mass="75178">MEKVQRLKDLVQRFIVDDRLGPLIPGVGDYGSFIVSMEIRECTHFPWPLRAVNRRSIEFLEAFWLKFAKKDSKSFCVALEMEKRLPRSTFYNSSEMIFGDNPTVIGKYCADAYECVKTSSNFVYSSFNAKEKSDEANNKSPVFLRDQKISGKKLAESATKEYLSVKQGLSKKIIIRKEPREEGPGWLRPSIRKGGVVFKRPTIRPRFARILILFNKNYSHLVDCLRDPVHFEFFQRFAKSFHFEKQVKFYRKVEELKSIRDTKTRTNKIIELHKEFFSEQSGSLGADGEIIKELLESPGDEVTLGMMISAQACVMKSMENTWGEKYLQSFPETRREKTKTKAQETDLTVDFGKNLPTESRMGNKWRTFYTFIKRSARFLKAMKNPEIKSEFIRYLRTVGRDPSRYHLERWSEISATSIDPTINNEVMYHKRTILDKPIIAELLVNDLNFLREVMCYSAMYDRIKFMKSIGKGNSKDNELLVSKSKSIVDHFLNSAIPPKIRVNAKPEVASQIILLAREQNPGRAVFHEISIQLFPVMAQFWKMFCFLRYQFIPRRILKERRNEMVKERAAANKNKKLDRLKLEHESTAPLIDYTKTQHYKEPRMDVLKTLDDVSQLTFSLSAGAKMVIPIKSRQRTDGNRTESIF</sequence>
<dbReference type="AlphaFoldDB" id="E4XXQ4"/>
<protein>
    <recommendedName>
        <fullName evidence="1">RGS domain-containing protein</fullName>
    </recommendedName>
</protein>
<dbReference type="SUPFAM" id="SSF48097">
    <property type="entry name" value="Regulator of G-protein signaling, RGS"/>
    <property type="match status" value="1"/>
</dbReference>
<dbReference type="EMBL" id="FN653288">
    <property type="protein sequence ID" value="CBY14448.1"/>
    <property type="molecule type" value="Genomic_DNA"/>
</dbReference>
<organism evidence="2">
    <name type="scientific">Oikopleura dioica</name>
    <name type="common">Tunicate</name>
    <dbReference type="NCBI Taxonomy" id="34765"/>
    <lineage>
        <taxon>Eukaryota</taxon>
        <taxon>Metazoa</taxon>
        <taxon>Chordata</taxon>
        <taxon>Tunicata</taxon>
        <taxon>Appendicularia</taxon>
        <taxon>Copelata</taxon>
        <taxon>Oikopleuridae</taxon>
        <taxon>Oikopleura</taxon>
    </lineage>
</organism>
<feature type="domain" description="RGS" evidence="1">
    <location>
        <begin position="220"/>
        <end position="281"/>
    </location>
</feature>